<sequence>NNPVYFIDPDGMLSQSFMNTLMNSSSGTKWINNNDGTFSNNSGKKIDDEGNAIDGRGGADANRKENKSDKNGAESETDSFESAKSEESKSSMFYPDLILQE</sequence>
<feature type="compositionally biased region" description="Polar residues" evidence="1">
    <location>
        <begin position="30"/>
        <end position="43"/>
    </location>
</feature>
<gene>
    <name evidence="2" type="ORF">B0A64_23705</name>
</gene>
<evidence type="ECO:0000256" key="1">
    <source>
        <dbReference type="SAM" id="MobiDB-lite"/>
    </source>
</evidence>
<evidence type="ECO:0000313" key="3">
    <source>
        <dbReference type="Proteomes" id="UP000214684"/>
    </source>
</evidence>
<feature type="region of interest" description="Disordered" evidence="1">
    <location>
        <begin position="30"/>
        <end position="101"/>
    </location>
</feature>
<organism evidence="2 3">
    <name type="scientific">Flavobacterium araucananum</name>
    <dbReference type="NCBI Taxonomy" id="946678"/>
    <lineage>
        <taxon>Bacteria</taxon>
        <taxon>Pseudomonadati</taxon>
        <taxon>Bacteroidota</taxon>
        <taxon>Flavobacteriia</taxon>
        <taxon>Flavobacteriales</taxon>
        <taxon>Flavobacteriaceae</taxon>
        <taxon>Flavobacterium</taxon>
    </lineage>
</organism>
<name>A0A227NFR5_9FLAO</name>
<dbReference type="EMBL" id="MUGS01000083">
    <property type="protein sequence ID" value="OXE96580.1"/>
    <property type="molecule type" value="Genomic_DNA"/>
</dbReference>
<dbReference type="AlphaFoldDB" id="A0A227NFR5"/>
<keyword evidence="3" id="KW-1185">Reference proteome</keyword>
<reference evidence="2 3" key="1">
    <citation type="submission" date="2016-11" db="EMBL/GenBank/DDBJ databases">
        <title>Whole genomes of Flavobacteriaceae.</title>
        <authorList>
            <person name="Stine C."/>
            <person name="Li C."/>
            <person name="Tadesse D."/>
        </authorList>
    </citation>
    <scope>NUCLEOTIDE SEQUENCE [LARGE SCALE GENOMIC DNA]</scope>
    <source>
        <strain evidence="2 3">DSM 24704</strain>
    </source>
</reference>
<dbReference type="RefSeq" id="WP_165769870.1">
    <property type="nucleotide sequence ID" value="NZ_MUGS01000083.1"/>
</dbReference>
<proteinExistence type="predicted"/>
<comment type="caution">
    <text evidence="2">The sequence shown here is derived from an EMBL/GenBank/DDBJ whole genome shotgun (WGS) entry which is preliminary data.</text>
</comment>
<feature type="compositionally biased region" description="Basic and acidic residues" evidence="1">
    <location>
        <begin position="61"/>
        <end position="73"/>
    </location>
</feature>
<feature type="non-terminal residue" evidence="2">
    <location>
        <position position="1"/>
    </location>
</feature>
<dbReference type="Proteomes" id="UP000214684">
    <property type="component" value="Unassembled WGS sequence"/>
</dbReference>
<accession>A0A227NFR5</accession>
<protein>
    <submittedName>
        <fullName evidence="2">Uncharacterized protein</fullName>
    </submittedName>
</protein>
<evidence type="ECO:0000313" key="2">
    <source>
        <dbReference type="EMBL" id="OXE96580.1"/>
    </source>
</evidence>